<evidence type="ECO:0000256" key="3">
    <source>
        <dbReference type="ARBA" id="ARBA00022989"/>
    </source>
</evidence>
<feature type="transmembrane region" description="Helical" evidence="5">
    <location>
        <begin position="108"/>
        <end position="127"/>
    </location>
</feature>
<feature type="transmembrane region" description="Helical" evidence="5">
    <location>
        <begin position="83"/>
        <end position="102"/>
    </location>
</feature>
<dbReference type="Proteomes" id="UP000613266">
    <property type="component" value="Unassembled WGS sequence"/>
</dbReference>
<feature type="transmembrane region" description="Helical" evidence="5">
    <location>
        <begin position="443"/>
        <end position="463"/>
    </location>
</feature>
<evidence type="ECO:0000256" key="4">
    <source>
        <dbReference type="ARBA" id="ARBA00023136"/>
    </source>
</evidence>
<feature type="transmembrane region" description="Helical" evidence="5">
    <location>
        <begin position="375"/>
        <end position="394"/>
    </location>
</feature>
<dbReference type="Pfam" id="PF07690">
    <property type="entry name" value="MFS_1"/>
    <property type="match status" value="1"/>
</dbReference>
<feature type="transmembrane region" description="Helical" evidence="5">
    <location>
        <begin position="527"/>
        <end position="546"/>
    </location>
</feature>
<dbReference type="InterPro" id="IPR011701">
    <property type="entry name" value="MFS"/>
</dbReference>
<dbReference type="AlphaFoldDB" id="A0A931NFM0"/>
<dbReference type="SUPFAM" id="SSF103473">
    <property type="entry name" value="MFS general substrate transporter"/>
    <property type="match status" value="1"/>
</dbReference>
<evidence type="ECO:0000256" key="1">
    <source>
        <dbReference type="ARBA" id="ARBA00004141"/>
    </source>
</evidence>
<feature type="transmembrane region" description="Helical" evidence="5">
    <location>
        <begin position="300"/>
        <end position="318"/>
    </location>
</feature>
<reference evidence="6" key="1">
    <citation type="submission" date="2020-12" db="EMBL/GenBank/DDBJ databases">
        <title>The genome sequence of Inhella sp. 1Y17.</title>
        <authorList>
            <person name="Liu Y."/>
        </authorList>
    </citation>
    <scope>NUCLEOTIDE SEQUENCE</scope>
    <source>
        <strain evidence="6">1Y17</strain>
    </source>
</reference>
<feature type="transmembrane region" description="Helical" evidence="5">
    <location>
        <begin position="338"/>
        <end position="355"/>
    </location>
</feature>
<evidence type="ECO:0000313" key="7">
    <source>
        <dbReference type="Proteomes" id="UP000613266"/>
    </source>
</evidence>
<keyword evidence="4 5" id="KW-0472">Membrane</keyword>
<dbReference type="PANTHER" id="PTHR12778">
    <property type="entry name" value="SOLUTE CARRIER FAMILY 33 ACETYL-COA TRANSPORTER -RELATED"/>
    <property type="match status" value="1"/>
</dbReference>
<organism evidence="6 7">
    <name type="scientific">Inhella proteolytica</name>
    <dbReference type="NCBI Taxonomy" id="2795029"/>
    <lineage>
        <taxon>Bacteria</taxon>
        <taxon>Pseudomonadati</taxon>
        <taxon>Pseudomonadota</taxon>
        <taxon>Betaproteobacteria</taxon>
        <taxon>Burkholderiales</taxon>
        <taxon>Sphaerotilaceae</taxon>
        <taxon>Inhella</taxon>
    </lineage>
</organism>
<feature type="transmembrane region" description="Helical" evidence="5">
    <location>
        <begin position="498"/>
        <end position="515"/>
    </location>
</feature>
<dbReference type="PANTHER" id="PTHR12778:SF9">
    <property type="entry name" value="ACETYL-COENZYME A TRANSPORTER 1"/>
    <property type="match status" value="1"/>
</dbReference>
<dbReference type="InterPro" id="IPR004752">
    <property type="entry name" value="AmpG_permease/AT-1"/>
</dbReference>
<comment type="subcellular location">
    <subcellularLocation>
        <location evidence="1">Membrane</location>
        <topology evidence="1">Multi-pass membrane protein</topology>
    </subcellularLocation>
</comment>
<feature type="transmembrane region" description="Helical" evidence="5">
    <location>
        <begin position="269"/>
        <end position="288"/>
    </location>
</feature>
<feature type="transmembrane region" description="Helical" evidence="5">
    <location>
        <begin position="400"/>
        <end position="423"/>
    </location>
</feature>
<keyword evidence="3 5" id="KW-1133">Transmembrane helix</keyword>
<dbReference type="GO" id="GO:0022857">
    <property type="term" value="F:transmembrane transporter activity"/>
    <property type="evidence" value="ECO:0007669"/>
    <property type="project" value="InterPro"/>
</dbReference>
<gene>
    <name evidence="6" type="ORF">I7X39_18785</name>
</gene>
<feature type="transmembrane region" description="Helical" evidence="5">
    <location>
        <begin position="234"/>
        <end position="254"/>
    </location>
</feature>
<protein>
    <submittedName>
        <fullName evidence="6">MFS transporter</fullName>
    </submittedName>
</protein>
<evidence type="ECO:0000256" key="2">
    <source>
        <dbReference type="ARBA" id="ARBA00022692"/>
    </source>
</evidence>
<feature type="transmembrane region" description="Helical" evidence="5">
    <location>
        <begin position="173"/>
        <end position="193"/>
    </location>
</feature>
<keyword evidence="7" id="KW-1185">Reference proteome</keyword>
<proteinExistence type="predicted"/>
<accession>A0A931NFM0</accession>
<dbReference type="Gene3D" id="1.20.1250.20">
    <property type="entry name" value="MFS general substrate transporter like domains"/>
    <property type="match status" value="2"/>
</dbReference>
<comment type="caution">
    <text evidence="6">The sequence shown here is derived from an EMBL/GenBank/DDBJ whole genome shotgun (WGS) entry which is preliminary data.</text>
</comment>
<sequence>MRLPNLLASRHGRLLAFFLLYVTEGIPLGFAATAVATQLRRYGVGPAEIGAFVASFYLPWAFKWAFGPMVDVFRSTRFGHRRAWILGTQLMMALTLLALMAVPLPTGLGLFTAILLVHNAFGALQDVAIDSLACTTLQPEERGLGNGLMFAGAALGTALGGSGVLFLSGWTGFSFTFVFVAAAILAVTASVVWPLREAPGLLDAPPPAGWRSAGREMQRFAGDVFRAFLGTRGAFAALGFALLPVGAMALGLALQSNLAVELGMDDAQIGWLSLATQVVMAAFMVLGGHLGDRLGRRGTLAVYILGMAPPTLYLAWALQQAGYIWPSSTPTPQPALQLALWVASMGYSVFQGLMYGTRAALFMDVTNPRLAATQFTAYMALMNLAIAFSSNWLGLATELLGYPLTLLLDALTGLLCLALLPALRAQPGLVHDGRAEARARRCALALGLLCLAWLPCSLQLPQFGKAQPLIHTVFTLVFVASALVLLAGRAELGRARRLVAWLAPLLLALPARRWLPALDWPPLVSALQGLSLLLPLAAGLLLLGLGMRSWQGLAPQPA</sequence>
<dbReference type="EMBL" id="JAEDAK010000016">
    <property type="protein sequence ID" value="MBH9578942.1"/>
    <property type="molecule type" value="Genomic_DNA"/>
</dbReference>
<feature type="transmembrane region" description="Helical" evidence="5">
    <location>
        <begin position="41"/>
        <end position="62"/>
    </location>
</feature>
<dbReference type="GO" id="GO:0016020">
    <property type="term" value="C:membrane"/>
    <property type="evidence" value="ECO:0007669"/>
    <property type="project" value="UniProtKB-SubCell"/>
</dbReference>
<name>A0A931NFM0_9BURK</name>
<keyword evidence="2 5" id="KW-0812">Transmembrane</keyword>
<evidence type="ECO:0000313" key="6">
    <source>
        <dbReference type="EMBL" id="MBH9578942.1"/>
    </source>
</evidence>
<evidence type="ECO:0000256" key="5">
    <source>
        <dbReference type="SAM" id="Phobius"/>
    </source>
</evidence>
<feature type="transmembrane region" description="Helical" evidence="5">
    <location>
        <begin position="148"/>
        <end position="167"/>
    </location>
</feature>
<dbReference type="RefSeq" id="WP_198112710.1">
    <property type="nucleotide sequence ID" value="NZ_JAEDAK010000016.1"/>
</dbReference>
<dbReference type="InterPro" id="IPR036259">
    <property type="entry name" value="MFS_trans_sf"/>
</dbReference>
<feature type="transmembrane region" description="Helical" evidence="5">
    <location>
        <begin position="469"/>
        <end position="486"/>
    </location>
</feature>